<sequence length="372" mass="44276">MRSYDNLTSKSNQNIGFILKKYVSLLKSMNIQDPYFMKLIYSHLCKAVSAKKEVTVMKTSKQPWVEGEFVGPSVQTEIKQTIFQSYHVMTKIDGFTFDIELYAAEASFDVDRFLFFIHVVLALCCKNTLTKTREFRLKLILSDAEKIKGRAIPDHLNSGYTESYKELVIYRKEEFLKVFIHECFHLFCLEFSETYTTQYKEMLKSIFKVESDYLLFESVCEYWARTLNCAFVSFFMKTDMTFQEFEKIFVLNLSMETIFSMIQMKNYLSLHDLTYEDLLNKRTVPYKEETNGFCYYVITSILMFHYQPTMNWFVNHNETMLNFSKSNKDLYLFHQYLQSIYNSKDFINVLKKLKVFKMENLSMSLFDIEIYG</sequence>
<protein>
    <submittedName>
        <fullName evidence="1">Uncharacterized protein</fullName>
    </submittedName>
</protein>
<name>A0A6C0HPC8_9ZZZZ</name>
<dbReference type="AlphaFoldDB" id="A0A6C0HPC8"/>
<evidence type="ECO:0000313" key="1">
    <source>
        <dbReference type="EMBL" id="QHT82006.1"/>
    </source>
</evidence>
<accession>A0A6C0HPC8</accession>
<reference evidence="1" key="1">
    <citation type="journal article" date="2020" name="Nature">
        <title>Giant virus diversity and host interactions through global metagenomics.</title>
        <authorList>
            <person name="Schulz F."/>
            <person name="Roux S."/>
            <person name="Paez-Espino D."/>
            <person name="Jungbluth S."/>
            <person name="Walsh D.A."/>
            <person name="Denef V.J."/>
            <person name="McMahon K.D."/>
            <person name="Konstantinidis K.T."/>
            <person name="Eloe-Fadrosh E.A."/>
            <person name="Kyrpides N.C."/>
            <person name="Woyke T."/>
        </authorList>
    </citation>
    <scope>NUCLEOTIDE SEQUENCE</scope>
    <source>
        <strain evidence="1">GVMAG-M-3300023184-160</strain>
    </source>
</reference>
<organism evidence="1">
    <name type="scientific">viral metagenome</name>
    <dbReference type="NCBI Taxonomy" id="1070528"/>
    <lineage>
        <taxon>unclassified sequences</taxon>
        <taxon>metagenomes</taxon>
        <taxon>organismal metagenomes</taxon>
    </lineage>
</organism>
<dbReference type="EMBL" id="MN739993">
    <property type="protein sequence ID" value="QHT82006.1"/>
    <property type="molecule type" value="Genomic_DNA"/>
</dbReference>
<proteinExistence type="predicted"/>